<name>A0A9J6CCZ7_POLVA</name>
<evidence type="ECO:0008006" key="4">
    <source>
        <dbReference type="Google" id="ProtNLM"/>
    </source>
</evidence>
<dbReference type="AlphaFoldDB" id="A0A9J6CCZ7"/>
<proteinExistence type="predicted"/>
<dbReference type="PANTHER" id="PTHR20905:SF32">
    <property type="entry name" value="ARYLALKYLAMINE N-ACETYLTRANSFERASE-LIKE 7, ISOFORM A"/>
    <property type="match status" value="1"/>
</dbReference>
<accession>A0A9J6CCZ7</accession>
<reference evidence="2" key="1">
    <citation type="submission" date="2021-03" db="EMBL/GenBank/DDBJ databases">
        <title>Chromosome level genome of the anhydrobiotic midge Polypedilum vanderplanki.</title>
        <authorList>
            <person name="Yoshida Y."/>
            <person name="Kikawada T."/>
            <person name="Gusev O."/>
        </authorList>
    </citation>
    <scope>NUCLEOTIDE SEQUENCE</scope>
    <source>
        <strain evidence="2">NIAS01</strain>
        <tissue evidence="2">Whole body or cell culture</tissue>
    </source>
</reference>
<comment type="caution">
    <text evidence="2">The sequence shown here is derived from an EMBL/GenBank/DDBJ whole genome shotgun (WGS) entry which is preliminary data.</text>
</comment>
<evidence type="ECO:0000313" key="3">
    <source>
        <dbReference type="Proteomes" id="UP001107558"/>
    </source>
</evidence>
<dbReference type="EMBL" id="JADBJN010000001">
    <property type="protein sequence ID" value="KAG5679847.1"/>
    <property type="molecule type" value="Genomic_DNA"/>
</dbReference>
<dbReference type="SUPFAM" id="SSF55729">
    <property type="entry name" value="Acyl-CoA N-acyltransferases (Nat)"/>
    <property type="match status" value="1"/>
</dbReference>
<feature type="signal peptide" evidence="1">
    <location>
        <begin position="1"/>
        <end position="19"/>
    </location>
</feature>
<dbReference type="Proteomes" id="UP001107558">
    <property type="component" value="Chromosome 1"/>
</dbReference>
<evidence type="ECO:0000256" key="1">
    <source>
        <dbReference type="SAM" id="SignalP"/>
    </source>
</evidence>
<gene>
    <name evidence="2" type="ORF">PVAND_009384</name>
</gene>
<evidence type="ECO:0000313" key="2">
    <source>
        <dbReference type="EMBL" id="KAG5679847.1"/>
    </source>
</evidence>
<dbReference type="Gene3D" id="3.40.630.30">
    <property type="match status" value="1"/>
</dbReference>
<dbReference type="InterPro" id="IPR016181">
    <property type="entry name" value="Acyl_CoA_acyltransferase"/>
</dbReference>
<protein>
    <recommendedName>
        <fullName evidence="4">N-acetyltransferase domain-containing protein</fullName>
    </recommendedName>
</protein>
<dbReference type="GO" id="GO:0008080">
    <property type="term" value="F:N-acetyltransferase activity"/>
    <property type="evidence" value="ECO:0007669"/>
    <property type="project" value="TreeGrafter"/>
</dbReference>
<dbReference type="OrthoDB" id="8113373at2759"/>
<sequence>MRFTVIFAILIAFIAFTKANPTEEEHEEVDVISSEYFEEEFQGIQPAACVDIKCKGKCLKKYGNKYRSHYCENNWCKCRHCAEEELKNQQYSNMKTNFNVYPRQNGIAYPQIYSKFKVKSKNIDEIEKEEEEFYIQDLTEDLFDDAVDFIVEYHARGSIFHRAANTFTSEHGIQRIREMYRKVFEEKISLICLKANTNEIIGINACLIRSKYDEPHEIIDDPKFQLLLESKTYIENSFDIFEHYGVDRFMFTAGLCVHKKHRCKGVATQILKARGPLMKAIGIDVTASIFSTVGAQNAASSAGFTHHYSIMYDDFEKIFPKMDFSHAYGGSVKLSAFKL</sequence>
<dbReference type="PANTHER" id="PTHR20905">
    <property type="entry name" value="N-ACETYLTRANSFERASE-RELATED"/>
    <property type="match status" value="1"/>
</dbReference>
<keyword evidence="1" id="KW-0732">Signal</keyword>
<organism evidence="2 3">
    <name type="scientific">Polypedilum vanderplanki</name>
    <name type="common">Sleeping chironomid midge</name>
    <dbReference type="NCBI Taxonomy" id="319348"/>
    <lineage>
        <taxon>Eukaryota</taxon>
        <taxon>Metazoa</taxon>
        <taxon>Ecdysozoa</taxon>
        <taxon>Arthropoda</taxon>
        <taxon>Hexapoda</taxon>
        <taxon>Insecta</taxon>
        <taxon>Pterygota</taxon>
        <taxon>Neoptera</taxon>
        <taxon>Endopterygota</taxon>
        <taxon>Diptera</taxon>
        <taxon>Nematocera</taxon>
        <taxon>Chironomoidea</taxon>
        <taxon>Chironomidae</taxon>
        <taxon>Chironominae</taxon>
        <taxon>Polypedilum</taxon>
        <taxon>Polypedilum</taxon>
    </lineage>
</organism>
<keyword evidence="3" id="KW-1185">Reference proteome</keyword>
<feature type="chain" id="PRO_5039910262" description="N-acetyltransferase domain-containing protein" evidence="1">
    <location>
        <begin position="20"/>
        <end position="339"/>
    </location>
</feature>